<comment type="cofactor">
    <cofactor evidence="11">
        <name>(R)-lipoate</name>
        <dbReference type="ChEBI" id="CHEBI:83088"/>
    </cofactor>
    <text evidence="11">Binds 1 lipoyl cofactor covalently.</text>
</comment>
<evidence type="ECO:0000256" key="12">
    <source>
        <dbReference type="SAM" id="MobiDB-lite"/>
    </source>
</evidence>
<dbReference type="InterPro" id="IPR036625">
    <property type="entry name" value="E3-bd_dom_sf"/>
</dbReference>
<dbReference type="Gene3D" id="4.10.320.10">
    <property type="entry name" value="E3-binding domain"/>
    <property type="match status" value="1"/>
</dbReference>
<feature type="domain" description="Peripheral subunit-binding (PSBD)" evidence="14">
    <location>
        <begin position="115"/>
        <end position="152"/>
    </location>
</feature>
<keyword evidence="9 11" id="KW-0012">Acyltransferase</keyword>
<comment type="caution">
    <text evidence="15">The sequence shown here is derived from an EMBL/GenBank/DDBJ whole genome shotgun (WGS) entry which is preliminary data.</text>
</comment>
<evidence type="ECO:0000256" key="7">
    <source>
        <dbReference type="ARBA" id="ARBA00022679"/>
    </source>
</evidence>
<comment type="pathway">
    <text evidence="2 11">Amino-acid degradation; L-lysine degradation via saccharopine pathway; glutaryl-CoA from L-lysine: step 6/6.</text>
</comment>
<evidence type="ECO:0000259" key="14">
    <source>
        <dbReference type="PROSITE" id="PS51826"/>
    </source>
</evidence>
<dbReference type="PANTHER" id="PTHR43416">
    <property type="entry name" value="DIHYDROLIPOYLLYSINE-RESIDUE SUCCINYLTRANSFERASE COMPONENT OF 2-OXOGLUTARATE DEHYDROGENASE COMPLEX, MITOCHONDRIAL-RELATED"/>
    <property type="match status" value="1"/>
</dbReference>
<dbReference type="UniPathway" id="UPA00868">
    <property type="reaction ID" value="UER00840"/>
</dbReference>
<comment type="catalytic activity">
    <reaction evidence="10 11">
        <text>N(6)-[(R)-dihydrolipoyl]-L-lysyl-[protein] + succinyl-CoA = N(6)-[(R)-S(8)-succinyldihydrolipoyl]-L-lysyl-[protein] + CoA</text>
        <dbReference type="Rhea" id="RHEA:15213"/>
        <dbReference type="Rhea" id="RHEA-COMP:10475"/>
        <dbReference type="Rhea" id="RHEA-COMP:20092"/>
        <dbReference type="ChEBI" id="CHEBI:57287"/>
        <dbReference type="ChEBI" id="CHEBI:57292"/>
        <dbReference type="ChEBI" id="CHEBI:83100"/>
        <dbReference type="ChEBI" id="CHEBI:83120"/>
        <dbReference type="EC" id="2.3.1.61"/>
    </reaction>
</comment>
<dbReference type="NCBIfam" id="TIGR01347">
    <property type="entry name" value="sucB"/>
    <property type="match status" value="1"/>
</dbReference>
<keyword evidence="6 11" id="KW-0816">Tricarboxylic acid cycle</keyword>
<dbReference type="PANTHER" id="PTHR43416:SF5">
    <property type="entry name" value="DIHYDROLIPOYLLYSINE-RESIDUE SUCCINYLTRANSFERASE COMPONENT OF 2-OXOGLUTARATE DEHYDROGENASE COMPLEX, MITOCHONDRIAL"/>
    <property type="match status" value="1"/>
</dbReference>
<evidence type="ECO:0000256" key="3">
    <source>
        <dbReference type="ARBA" id="ARBA00007317"/>
    </source>
</evidence>
<evidence type="ECO:0000256" key="6">
    <source>
        <dbReference type="ARBA" id="ARBA00022532"/>
    </source>
</evidence>
<evidence type="ECO:0000313" key="15">
    <source>
        <dbReference type="EMBL" id="KJD31776.1"/>
    </source>
</evidence>
<dbReference type="STRING" id="1382798.PK35_13580"/>
<feature type="region of interest" description="Disordered" evidence="12">
    <location>
        <begin position="79"/>
        <end position="116"/>
    </location>
</feature>
<evidence type="ECO:0000256" key="2">
    <source>
        <dbReference type="ARBA" id="ARBA00005145"/>
    </source>
</evidence>
<evidence type="ECO:0000259" key="13">
    <source>
        <dbReference type="PROSITE" id="PS50968"/>
    </source>
</evidence>
<evidence type="ECO:0000256" key="4">
    <source>
        <dbReference type="ARBA" id="ARBA00012945"/>
    </source>
</evidence>
<dbReference type="InterPro" id="IPR004167">
    <property type="entry name" value="PSBD"/>
</dbReference>
<evidence type="ECO:0000256" key="11">
    <source>
        <dbReference type="RuleBase" id="RU361138"/>
    </source>
</evidence>
<feature type="domain" description="Lipoyl-binding" evidence="13">
    <location>
        <begin position="2"/>
        <end position="76"/>
    </location>
</feature>
<name>A0A0D7VY66_9FLAO</name>
<dbReference type="Gene3D" id="2.40.50.100">
    <property type="match status" value="1"/>
</dbReference>
<dbReference type="Pfam" id="PF00364">
    <property type="entry name" value="Biotin_lipoyl"/>
    <property type="match status" value="1"/>
</dbReference>
<dbReference type="Proteomes" id="UP000032361">
    <property type="component" value="Unassembled WGS sequence"/>
</dbReference>
<keyword evidence="8 11" id="KW-0450">Lipoyl</keyword>
<dbReference type="Pfam" id="PF02817">
    <property type="entry name" value="E3_binding"/>
    <property type="match status" value="1"/>
</dbReference>
<dbReference type="EC" id="2.3.1.61" evidence="4 11"/>
<comment type="similarity">
    <text evidence="3 11">Belongs to the 2-oxoacid dehydrogenase family.</text>
</comment>
<evidence type="ECO:0000256" key="9">
    <source>
        <dbReference type="ARBA" id="ARBA00023315"/>
    </source>
</evidence>
<proteinExistence type="inferred from homology"/>
<keyword evidence="7 11" id="KW-0808">Transferase</keyword>
<evidence type="ECO:0000256" key="8">
    <source>
        <dbReference type="ARBA" id="ARBA00022823"/>
    </source>
</evidence>
<organism evidence="15 16">
    <name type="scientific">Neotamlana nanhaiensis</name>
    <dbReference type="NCBI Taxonomy" id="1382798"/>
    <lineage>
        <taxon>Bacteria</taxon>
        <taxon>Pseudomonadati</taxon>
        <taxon>Bacteroidota</taxon>
        <taxon>Flavobacteriia</taxon>
        <taxon>Flavobacteriales</taxon>
        <taxon>Flavobacteriaceae</taxon>
        <taxon>Neotamlana</taxon>
    </lineage>
</organism>
<dbReference type="InterPro" id="IPR000089">
    <property type="entry name" value="Biotin_lipoyl"/>
</dbReference>
<evidence type="ECO:0000256" key="5">
    <source>
        <dbReference type="ARBA" id="ARBA00019511"/>
    </source>
</evidence>
<dbReference type="Pfam" id="PF00198">
    <property type="entry name" value="2-oxoacid_dh"/>
    <property type="match status" value="1"/>
</dbReference>
<dbReference type="Gene3D" id="3.30.559.10">
    <property type="entry name" value="Chloramphenicol acetyltransferase-like domain"/>
    <property type="match status" value="1"/>
</dbReference>
<dbReference type="SUPFAM" id="SSF52777">
    <property type="entry name" value="CoA-dependent acyltransferases"/>
    <property type="match status" value="1"/>
</dbReference>
<protein>
    <recommendedName>
        <fullName evidence="5 11">Dihydrolipoyllysine-residue succinyltransferase component of 2-oxoglutarate dehydrogenase complex</fullName>
        <ecNumber evidence="4 11">2.3.1.61</ecNumber>
    </recommendedName>
    <alternativeName>
        <fullName evidence="11">2-oxoglutarate dehydrogenase complex component E2</fullName>
    </alternativeName>
</protein>
<dbReference type="InterPro" id="IPR011053">
    <property type="entry name" value="Single_hybrid_motif"/>
</dbReference>
<gene>
    <name evidence="15" type="ORF">PK35_13580</name>
</gene>
<dbReference type="AlphaFoldDB" id="A0A0D7VY66"/>
<dbReference type="NCBIfam" id="NF004309">
    <property type="entry name" value="PRK05704.1"/>
    <property type="match status" value="1"/>
</dbReference>
<dbReference type="OrthoDB" id="9805770at2"/>
<evidence type="ECO:0000256" key="10">
    <source>
        <dbReference type="ARBA" id="ARBA00052761"/>
    </source>
</evidence>
<accession>A0A0D7VY66</accession>
<sequence>MILEMKVPSPGESITEVEIATWLVEDGDYVEKDQAIAEVDSDKATLELPAEVSGTITLKAEEGDAVAVGAVVCLIDTDAEKPEGGDAPAAKKVEETPKTEAAKPTTDEKTYATGSASPAAKKILAEKGIEASSISGTGKDGRVTKEDAVKAVPSMGTPTGGSRGESRSKMSMLRRKVAERLVEAKNTTAMLTTFNEVNMTPIFELRNEYKETFKAKHGVGLGFMSFFTLAVVRALKMYPAVNSMIDGKEMISYDFCDISIAVSGPKGLMVPVIRNAENLTFRGVESEVKRLALRARDGQITVDEMTGGTFTITNGGVFGSMLSTPIINPPQSGILGMHNIIQRPIAVDGNVEIHPMMYVALSYDHRIIDGKESVGFLVAVKEALESPVELLMNNDVKKALEL</sequence>
<dbReference type="SUPFAM" id="SSF47005">
    <property type="entry name" value="Peripheral subunit-binding domain of 2-oxo acid dehydrogenase complex"/>
    <property type="match status" value="1"/>
</dbReference>
<dbReference type="InterPro" id="IPR006255">
    <property type="entry name" value="SucB"/>
</dbReference>
<dbReference type="PROSITE" id="PS51826">
    <property type="entry name" value="PSBD"/>
    <property type="match status" value="1"/>
</dbReference>
<dbReference type="PATRIC" id="fig|1382798.3.peg.1278"/>
<dbReference type="SUPFAM" id="SSF51230">
    <property type="entry name" value="Single hybrid motif"/>
    <property type="match status" value="1"/>
</dbReference>
<dbReference type="InterPro" id="IPR050537">
    <property type="entry name" value="2-oxoacid_dehydrogenase"/>
</dbReference>
<feature type="compositionally biased region" description="Basic and acidic residues" evidence="12">
    <location>
        <begin position="79"/>
        <end position="110"/>
    </location>
</feature>
<dbReference type="GO" id="GO:0005829">
    <property type="term" value="C:cytosol"/>
    <property type="evidence" value="ECO:0007669"/>
    <property type="project" value="TreeGrafter"/>
</dbReference>
<dbReference type="GO" id="GO:0033512">
    <property type="term" value="P:L-lysine catabolic process to acetyl-CoA via saccharopine"/>
    <property type="evidence" value="ECO:0007669"/>
    <property type="project" value="UniProtKB-UniRule"/>
</dbReference>
<reference evidence="15 16" key="1">
    <citation type="journal article" date="2015" name="Antonie Van Leeuwenhoek">
        <title>Tamlana nanhaiensis sp. nov., isolated from surface seawater collected from the South China Sea.</title>
        <authorList>
            <person name="Liu X."/>
            <person name="Lai Q."/>
            <person name="Du Y."/>
            <person name="Li G."/>
            <person name="Sun F."/>
            <person name="Shao Z."/>
        </authorList>
    </citation>
    <scope>NUCLEOTIDE SEQUENCE [LARGE SCALE GENOMIC DNA]</scope>
    <source>
        <strain evidence="15 16">FHC16</strain>
    </source>
</reference>
<comment type="function">
    <text evidence="1 11">E2 component of the 2-oxoglutarate dehydrogenase (OGDH) complex which catalyzes the second step in the conversion of 2-oxoglutarate to succinyl-CoA and CO(2).</text>
</comment>
<evidence type="ECO:0000313" key="16">
    <source>
        <dbReference type="Proteomes" id="UP000032361"/>
    </source>
</evidence>
<dbReference type="RefSeq" id="WP_044627097.1">
    <property type="nucleotide sequence ID" value="NZ_JTDV01000013.1"/>
</dbReference>
<keyword evidence="16" id="KW-1185">Reference proteome</keyword>
<dbReference type="GO" id="GO:0006099">
    <property type="term" value="P:tricarboxylic acid cycle"/>
    <property type="evidence" value="ECO:0007669"/>
    <property type="project" value="UniProtKB-UniRule"/>
</dbReference>
<dbReference type="EMBL" id="JTDV01000013">
    <property type="protein sequence ID" value="KJD31776.1"/>
    <property type="molecule type" value="Genomic_DNA"/>
</dbReference>
<dbReference type="PROSITE" id="PS50968">
    <property type="entry name" value="BIOTINYL_LIPOYL"/>
    <property type="match status" value="1"/>
</dbReference>
<evidence type="ECO:0000256" key="1">
    <source>
        <dbReference type="ARBA" id="ARBA00004052"/>
    </source>
</evidence>
<dbReference type="InterPro" id="IPR023213">
    <property type="entry name" value="CAT-like_dom_sf"/>
</dbReference>
<dbReference type="InterPro" id="IPR001078">
    <property type="entry name" value="2-oxoacid_DH_actylTfrase"/>
</dbReference>
<dbReference type="CDD" id="cd06849">
    <property type="entry name" value="lipoyl_domain"/>
    <property type="match status" value="1"/>
</dbReference>
<dbReference type="GO" id="GO:0004149">
    <property type="term" value="F:dihydrolipoyllysine-residue succinyltransferase activity"/>
    <property type="evidence" value="ECO:0007669"/>
    <property type="project" value="UniProtKB-UniRule"/>
</dbReference>
<dbReference type="GO" id="GO:0045252">
    <property type="term" value="C:oxoglutarate dehydrogenase complex"/>
    <property type="evidence" value="ECO:0007669"/>
    <property type="project" value="UniProtKB-UniRule"/>
</dbReference>